<dbReference type="InterPro" id="IPR000082">
    <property type="entry name" value="SEA_dom"/>
</dbReference>
<dbReference type="SUPFAM" id="SSF82671">
    <property type="entry name" value="SEA domain"/>
    <property type="match status" value="1"/>
</dbReference>
<keyword evidence="5" id="KW-1185">Reference proteome</keyword>
<dbReference type="PROSITE" id="PS50024">
    <property type="entry name" value="SEA"/>
    <property type="match status" value="1"/>
</dbReference>
<sequence>MSTSSAATTMTSDTTTTTAPGTTSTSPTTSTQSSTPTPSISSAVPAVDCQNGGTYDETYKKCLCKSEFNGPLCQFANEVIATNVSTIKAEVDVQVKVTNQNFTEELNNKSSAVYITFENNFKEQMKMVYKGVTGYQGVVILNLSVTIEVPLSNKLDATLESVTSQVVKQLEVINTTTGNCADKLCFTAPPNPVLKNATTSFSAADTCRQSVPQDFAQYYFPNITEKGTLNCVTRCSQDLPNSLHCNYGQCQLRSSGPQCICANTDVFWYPGDRCQTRVSKVGVGMAVPLVVLFIAGIVLAAFLVKARRRGSKASLNSSVEHLEDYEEEMSISGGVIIKNEGASYNGSGSRGTFSPHLSAVDPAIPMHIRRPKLVSSP</sequence>
<dbReference type="InterPro" id="IPR000742">
    <property type="entry name" value="EGF"/>
</dbReference>
<dbReference type="AlphaFoldDB" id="A0A9D3WN36"/>
<evidence type="ECO:0000313" key="4">
    <source>
        <dbReference type="EMBL" id="KAH1164617.1"/>
    </source>
</evidence>
<dbReference type="PROSITE" id="PS00022">
    <property type="entry name" value="EGF_1"/>
    <property type="match status" value="1"/>
</dbReference>
<accession>A0A9D3WN36</accession>
<feature type="transmembrane region" description="Helical" evidence="2">
    <location>
        <begin position="283"/>
        <end position="304"/>
    </location>
</feature>
<organism evidence="4 5">
    <name type="scientific">Mauremys mutica</name>
    <name type="common">yellowpond turtle</name>
    <dbReference type="NCBI Taxonomy" id="74926"/>
    <lineage>
        <taxon>Eukaryota</taxon>
        <taxon>Metazoa</taxon>
        <taxon>Chordata</taxon>
        <taxon>Craniata</taxon>
        <taxon>Vertebrata</taxon>
        <taxon>Euteleostomi</taxon>
        <taxon>Archelosauria</taxon>
        <taxon>Testudinata</taxon>
        <taxon>Testudines</taxon>
        <taxon>Cryptodira</taxon>
        <taxon>Durocryptodira</taxon>
        <taxon>Testudinoidea</taxon>
        <taxon>Geoemydidae</taxon>
        <taxon>Geoemydinae</taxon>
        <taxon>Mauremys</taxon>
    </lineage>
</organism>
<evidence type="ECO:0000313" key="5">
    <source>
        <dbReference type="Proteomes" id="UP000827986"/>
    </source>
</evidence>
<evidence type="ECO:0000256" key="1">
    <source>
        <dbReference type="SAM" id="MobiDB-lite"/>
    </source>
</evidence>
<dbReference type="InterPro" id="IPR036364">
    <property type="entry name" value="SEA_dom_sf"/>
</dbReference>
<dbReference type="InterPro" id="IPR053311">
    <property type="entry name" value="Mucosal_Integrity_Assoc"/>
</dbReference>
<dbReference type="Pfam" id="PF01390">
    <property type="entry name" value="SEA"/>
    <property type="match status" value="1"/>
</dbReference>
<name>A0A9D3WN36_9SAUR</name>
<comment type="caution">
    <text evidence="4">The sequence shown here is derived from an EMBL/GenBank/DDBJ whole genome shotgun (WGS) entry which is preliminary data.</text>
</comment>
<keyword evidence="2" id="KW-0472">Membrane</keyword>
<proteinExistence type="predicted"/>
<gene>
    <name evidence="4" type="ORF">KIL84_009487</name>
</gene>
<dbReference type="EMBL" id="JAHDVG010000592">
    <property type="protein sequence ID" value="KAH1164617.1"/>
    <property type="molecule type" value="Genomic_DNA"/>
</dbReference>
<dbReference type="PANTHER" id="PTHR37999">
    <property type="entry name" value="MUCIN-17"/>
    <property type="match status" value="1"/>
</dbReference>
<dbReference type="PANTHER" id="PTHR37999:SF2">
    <property type="entry name" value="MUCIN-17"/>
    <property type="match status" value="1"/>
</dbReference>
<reference evidence="4" key="1">
    <citation type="submission" date="2021-09" db="EMBL/GenBank/DDBJ databases">
        <title>The genome of Mauremys mutica provides insights into the evolution of semi-aquatic lifestyle.</title>
        <authorList>
            <person name="Gong S."/>
            <person name="Gao Y."/>
        </authorList>
    </citation>
    <scope>NUCLEOTIDE SEQUENCE</scope>
    <source>
        <strain evidence="4">MM-2020</strain>
        <tissue evidence="4">Muscle</tissue>
    </source>
</reference>
<keyword evidence="2" id="KW-0812">Transmembrane</keyword>
<evidence type="ECO:0000259" key="3">
    <source>
        <dbReference type="PROSITE" id="PS50024"/>
    </source>
</evidence>
<protein>
    <recommendedName>
        <fullName evidence="3">SEA domain-containing protein</fullName>
    </recommendedName>
</protein>
<feature type="region of interest" description="Disordered" evidence="1">
    <location>
        <begin position="1"/>
        <end position="46"/>
    </location>
</feature>
<dbReference type="Proteomes" id="UP000827986">
    <property type="component" value="Unassembled WGS sequence"/>
</dbReference>
<keyword evidence="2" id="KW-1133">Transmembrane helix</keyword>
<dbReference type="GO" id="GO:0071944">
    <property type="term" value="C:cell periphery"/>
    <property type="evidence" value="ECO:0007669"/>
    <property type="project" value="UniProtKB-ARBA"/>
</dbReference>
<evidence type="ECO:0000256" key="2">
    <source>
        <dbReference type="SAM" id="Phobius"/>
    </source>
</evidence>
<feature type="domain" description="SEA" evidence="3">
    <location>
        <begin position="85"/>
        <end position="200"/>
    </location>
</feature>